<dbReference type="PANTHER" id="PTHR42760">
    <property type="entry name" value="SHORT-CHAIN DEHYDROGENASES/REDUCTASES FAMILY MEMBER"/>
    <property type="match status" value="1"/>
</dbReference>
<dbReference type="EMBL" id="RSCD01000006">
    <property type="protein sequence ID" value="RSH92512.1"/>
    <property type="molecule type" value="Genomic_DNA"/>
</dbReference>
<dbReference type="Proteomes" id="UP000279259">
    <property type="component" value="Unassembled WGS sequence"/>
</dbReference>
<dbReference type="Gene3D" id="3.40.50.720">
    <property type="entry name" value="NAD(P)-binding Rossmann-like Domain"/>
    <property type="match status" value="1"/>
</dbReference>
<sequence>MQGQRLEGKIAVVTGGSSGIGKATVDLFVAQGAKVVSIDLSEPVEPETPYADGVIFIKGSVTDQDVWTAATKAAKDRLGGIPNVLVQSAGVPGRARLTDTSLEQWERVFNVNVTSLFMGMKVFISGLLEGGQPGAIVNISSLAGIRAQRAGAAYEASKAACAHLSTSTAVEYASSGIRVNCMTRNSDRPASAVQKWLDRTPLGRWGTAEEVAYSCLYLCSDEASFVTGVVLAHDGGWSST</sequence>
<dbReference type="PRINTS" id="PR00081">
    <property type="entry name" value="GDHRDH"/>
</dbReference>
<dbReference type="GO" id="GO:0016616">
    <property type="term" value="F:oxidoreductase activity, acting on the CH-OH group of donors, NAD or NADP as acceptor"/>
    <property type="evidence" value="ECO:0007669"/>
    <property type="project" value="TreeGrafter"/>
</dbReference>
<dbReference type="OrthoDB" id="1888931at2759"/>
<protein>
    <submittedName>
        <fullName evidence="3">Uncharacterized protein</fullName>
    </submittedName>
</protein>
<dbReference type="CDD" id="cd05233">
    <property type="entry name" value="SDR_c"/>
    <property type="match status" value="1"/>
</dbReference>
<dbReference type="PRINTS" id="PR00080">
    <property type="entry name" value="SDRFAMILY"/>
</dbReference>
<comment type="similarity">
    <text evidence="1">Belongs to the short-chain dehydrogenases/reductases (SDR) family.</text>
</comment>
<dbReference type="InterPro" id="IPR036291">
    <property type="entry name" value="NAD(P)-bd_dom_sf"/>
</dbReference>
<dbReference type="AlphaFoldDB" id="A0A427YN07"/>
<dbReference type="STRING" id="1890683.A0A427YN07"/>
<keyword evidence="2" id="KW-0560">Oxidoreductase</keyword>
<name>A0A427YN07_9TREE</name>
<evidence type="ECO:0000256" key="2">
    <source>
        <dbReference type="ARBA" id="ARBA00023002"/>
    </source>
</evidence>
<dbReference type="PANTHER" id="PTHR42760:SF133">
    <property type="entry name" value="3-OXOACYL-[ACYL-CARRIER-PROTEIN] REDUCTASE"/>
    <property type="match status" value="1"/>
</dbReference>
<comment type="caution">
    <text evidence="3">The sequence shown here is derived from an EMBL/GenBank/DDBJ whole genome shotgun (WGS) entry which is preliminary data.</text>
</comment>
<organism evidence="3 4">
    <name type="scientific">Saitozyma podzolica</name>
    <dbReference type="NCBI Taxonomy" id="1890683"/>
    <lineage>
        <taxon>Eukaryota</taxon>
        <taxon>Fungi</taxon>
        <taxon>Dikarya</taxon>
        <taxon>Basidiomycota</taxon>
        <taxon>Agaricomycotina</taxon>
        <taxon>Tremellomycetes</taxon>
        <taxon>Tremellales</taxon>
        <taxon>Trimorphomycetaceae</taxon>
        <taxon>Saitozyma</taxon>
    </lineage>
</organism>
<dbReference type="InterPro" id="IPR002347">
    <property type="entry name" value="SDR_fam"/>
</dbReference>
<dbReference type="Pfam" id="PF13561">
    <property type="entry name" value="adh_short_C2"/>
    <property type="match status" value="1"/>
</dbReference>
<evidence type="ECO:0000313" key="4">
    <source>
        <dbReference type="Proteomes" id="UP000279259"/>
    </source>
</evidence>
<proteinExistence type="inferred from homology"/>
<keyword evidence="4" id="KW-1185">Reference proteome</keyword>
<evidence type="ECO:0000313" key="3">
    <source>
        <dbReference type="EMBL" id="RSH92512.1"/>
    </source>
</evidence>
<reference evidence="3 4" key="1">
    <citation type="submission" date="2018-11" db="EMBL/GenBank/DDBJ databases">
        <title>Genome sequence of Saitozyma podzolica DSM 27192.</title>
        <authorList>
            <person name="Aliyu H."/>
            <person name="Gorte O."/>
            <person name="Ochsenreither K."/>
        </authorList>
    </citation>
    <scope>NUCLEOTIDE SEQUENCE [LARGE SCALE GENOMIC DNA]</scope>
    <source>
        <strain evidence="3 4">DSM 27192</strain>
    </source>
</reference>
<accession>A0A427YN07</accession>
<dbReference type="SUPFAM" id="SSF51735">
    <property type="entry name" value="NAD(P)-binding Rossmann-fold domains"/>
    <property type="match status" value="1"/>
</dbReference>
<evidence type="ECO:0000256" key="1">
    <source>
        <dbReference type="ARBA" id="ARBA00006484"/>
    </source>
</evidence>
<gene>
    <name evidence="3" type="ORF">EHS25_008928</name>
</gene>
<dbReference type="FunFam" id="3.40.50.720:FF:000084">
    <property type="entry name" value="Short-chain dehydrogenase reductase"/>
    <property type="match status" value="1"/>
</dbReference>